<dbReference type="AlphaFoldDB" id="A0A6A6EFJ3"/>
<dbReference type="OrthoDB" id="194358at2759"/>
<dbReference type="PANTHER" id="PTHR10039:SF5">
    <property type="entry name" value="NACHT DOMAIN-CONTAINING PROTEIN"/>
    <property type="match status" value="1"/>
</dbReference>
<dbReference type="InterPro" id="IPR056884">
    <property type="entry name" value="NPHP3-like_N"/>
</dbReference>
<evidence type="ECO:0000313" key="4">
    <source>
        <dbReference type="Proteomes" id="UP000800200"/>
    </source>
</evidence>
<evidence type="ECO:0000259" key="2">
    <source>
        <dbReference type="Pfam" id="PF24883"/>
    </source>
</evidence>
<proteinExistence type="predicted"/>
<dbReference type="EMBL" id="ML994622">
    <property type="protein sequence ID" value="KAF2188900.1"/>
    <property type="molecule type" value="Genomic_DNA"/>
</dbReference>
<sequence>MTISTNHQWSIESLKTLLEQAIQSLGEFSVVCFIDALDECEEWQIWDMMLFFEHIGGLTVSAGIRFQVCFSSRHYPHITIQKGLGLVLERQEGHDQDIANYLESELKIGQSKVAEQIRIELQEKASGVFLWVVLVVVILNKEYDGGRMHALRRRLREIPSDLHELFRDILTRDSHNRDELVLCVQWVLFTRQPLSPEQLYFAILSGVEPEELLKWDPGRIPIDVTKRYILDSSKGLTEITTSGAPKVQFIHESVKDFLLKENGLGSIWPDLRSNFYGQSHERLKHCCVNYLSIDLYTSLDLSKSFVKASTQEAAALRESATAAFLFLEYAVRNVLYHADVAAGSGIA</sequence>
<evidence type="ECO:0000313" key="3">
    <source>
        <dbReference type="EMBL" id="KAF2188900.1"/>
    </source>
</evidence>
<reference evidence="3" key="1">
    <citation type="journal article" date="2020" name="Stud. Mycol.">
        <title>101 Dothideomycetes genomes: a test case for predicting lifestyles and emergence of pathogens.</title>
        <authorList>
            <person name="Haridas S."/>
            <person name="Albert R."/>
            <person name="Binder M."/>
            <person name="Bloem J."/>
            <person name="Labutti K."/>
            <person name="Salamov A."/>
            <person name="Andreopoulos B."/>
            <person name="Baker S."/>
            <person name="Barry K."/>
            <person name="Bills G."/>
            <person name="Bluhm B."/>
            <person name="Cannon C."/>
            <person name="Castanera R."/>
            <person name="Culley D."/>
            <person name="Daum C."/>
            <person name="Ezra D."/>
            <person name="Gonzalez J."/>
            <person name="Henrissat B."/>
            <person name="Kuo A."/>
            <person name="Liang C."/>
            <person name="Lipzen A."/>
            <person name="Lutzoni F."/>
            <person name="Magnuson J."/>
            <person name="Mondo S."/>
            <person name="Nolan M."/>
            <person name="Ohm R."/>
            <person name="Pangilinan J."/>
            <person name="Park H.-J."/>
            <person name="Ramirez L."/>
            <person name="Alfaro M."/>
            <person name="Sun H."/>
            <person name="Tritt A."/>
            <person name="Yoshinaga Y."/>
            <person name="Zwiers L.-H."/>
            <person name="Turgeon B."/>
            <person name="Goodwin S."/>
            <person name="Spatafora J."/>
            <person name="Crous P."/>
            <person name="Grigoriev I."/>
        </authorList>
    </citation>
    <scope>NUCLEOTIDE SEQUENCE</scope>
    <source>
        <strain evidence="3">CBS 207.26</strain>
    </source>
</reference>
<organism evidence="3 4">
    <name type="scientific">Zopfia rhizophila CBS 207.26</name>
    <dbReference type="NCBI Taxonomy" id="1314779"/>
    <lineage>
        <taxon>Eukaryota</taxon>
        <taxon>Fungi</taxon>
        <taxon>Dikarya</taxon>
        <taxon>Ascomycota</taxon>
        <taxon>Pezizomycotina</taxon>
        <taxon>Dothideomycetes</taxon>
        <taxon>Dothideomycetes incertae sedis</taxon>
        <taxon>Zopfiaceae</taxon>
        <taxon>Zopfia</taxon>
    </lineage>
</organism>
<gene>
    <name evidence="3" type="ORF">K469DRAFT_684185</name>
</gene>
<keyword evidence="1" id="KW-0677">Repeat</keyword>
<dbReference type="Proteomes" id="UP000800200">
    <property type="component" value="Unassembled WGS sequence"/>
</dbReference>
<name>A0A6A6EFJ3_9PEZI</name>
<keyword evidence="4" id="KW-1185">Reference proteome</keyword>
<evidence type="ECO:0000256" key="1">
    <source>
        <dbReference type="ARBA" id="ARBA00022737"/>
    </source>
</evidence>
<dbReference type="Pfam" id="PF24883">
    <property type="entry name" value="NPHP3_N"/>
    <property type="match status" value="1"/>
</dbReference>
<protein>
    <recommendedName>
        <fullName evidence="2">Nephrocystin 3-like N-terminal domain-containing protein</fullName>
    </recommendedName>
</protein>
<dbReference type="PANTHER" id="PTHR10039">
    <property type="entry name" value="AMELOGENIN"/>
    <property type="match status" value="1"/>
</dbReference>
<accession>A0A6A6EFJ3</accession>
<feature type="domain" description="Nephrocystin 3-like N-terminal" evidence="2">
    <location>
        <begin position="12"/>
        <end position="73"/>
    </location>
</feature>